<organism evidence="3 4">
    <name type="scientific">Symmachiella macrocystis</name>
    <dbReference type="NCBI Taxonomy" id="2527985"/>
    <lineage>
        <taxon>Bacteria</taxon>
        <taxon>Pseudomonadati</taxon>
        <taxon>Planctomycetota</taxon>
        <taxon>Planctomycetia</taxon>
        <taxon>Planctomycetales</taxon>
        <taxon>Planctomycetaceae</taxon>
        <taxon>Symmachiella</taxon>
    </lineage>
</organism>
<gene>
    <name evidence="3" type="ORF">CA54_14350</name>
</gene>
<dbReference type="Gene3D" id="3.10.350.10">
    <property type="entry name" value="LysM domain"/>
    <property type="match status" value="1"/>
</dbReference>
<keyword evidence="4" id="KW-1185">Reference proteome</keyword>
<dbReference type="InterPro" id="IPR018392">
    <property type="entry name" value="LysM"/>
</dbReference>
<dbReference type="RefSeq" id="WP_146370054.1">
    <property type="nucleotide sequence ID" value="NZ_SJPP01000001.1"/>
</dbReference>
<evidence type="ECO:0000313" key="3">
    <source>
        <dbReference type="EMBL" id="TWU12611.1"/>
    </source>
</evidence>
<name>A0A5C6BMD4_9PLAN</name>
<feature type="region of interest" description="Disordered" evidence="1">
    <location>
        <begin position="35"/>
        <end position="61"/>
    </location>
</feature>
<feature type="domain" description="LysM" evidence="2">
    <location>
        <begin position="81"/>
        <end position="125"/>
    </location>
</feature>
<dbReference type="PROSITE" id="PS51782">
    <property type="entry name" value="LYSM"/>
    <property type="match status" value="1"/>
</dbReference>
<protein>
    <submittedName>
        <fullName evidence="3">Membrane-bound lytic murein transglycosylase D</fullName>
    </submittedName>
</protein>
<dbReference type="InterPro" id="IPR036779">
    <property type="entry name" value="LysM_dom_sf"/>
</dbReference>
<dbReference type="OrthoDB" id="977752at2"/>
<feature type="compositionally biased region" description="Polar residues" evidence="1">
    <location>
        <begin position="38"/>
        <end position="55"/>
    </location>
</feature>
<dbReference type="AlphaFoldDB" id="A0A5C6BMD4"/>
<sequence length="129" mass="13795">MYADSDAGRRVIRLFPVLCLVMLAGCGGHQVIDPGTGPITQQTPGPVVSQQSGDFSPNPGPIKHVPVSQIVDIPDRSETQHYYEVRQGDTLSGIARAHQIPLSRLLDSNGLDATSTLQPGQSIFLPPAR</sequence>
<dbReference type="Pfam" id="PF01476">
    <property type="entry name" value="LysM"/>
    <property type="match status" value="1"/>
</dbReference>
<reference evidence="3 4" key="1">
    <citation type="submission" date="2019-02" db="EMBL/GenBank/DDBJ databases">
        <title>Deep-cultivation of Planctomycetes and their phenomic and genomic characterization uncovers novel biology.</title>
        <authorList>
            <person name="Wiegand S."/>
            <person name="Jogler M."/>
            <person name="Boedeker C."/>
            <person name="Pinto D."/>
            <person name="Vollmers J."/>
            <person name="Rivas-Marin E."/>
            <person name="Kohn T."/>
            <person name="Peeters S.H."/>
            <person name="Heuer A."/>
            <person name="Rast P."/>
            <person name="Oberbeckmann S."/>
            <person name="Bunk B."/>
            <person name="Jeske O."/>
            <person name="Meyerdierks A."/>
            <person name="Storesund J.E."/>
            <person name="Kallscheuer N."/>
            <person name="Luecker S."/>
            <person name="Lage O.M."/>
            <person name="Pohl T."/>
            <person name="Merkel B.J."/>
            <person name="Hornburger P."/>
            <person name="Mueller R.-W."/>
            <person name="Bruemmer F."/>
            <person name="Labrenz M."/>
            <person name="Spormann A.M."/>
            <person name="Op Den Camp H."/>
            <person name="Overmann J."/>
            <person name="Amann R."/>
            <person name="Jetten M.S.M."/>
            <person name="Mascher T."/>
            <person name="Medema M.H."/>
            <person name="Devos D.P."/>
            <person name="Kaster A.-K."/>
            <person name="Ovreas L."/>
            <person name="Rohde M."/>
            <person name="Galperin M.Y."/>
            <person name="Jogler C."/>
        </authorList>
    </citation>
    <scope>NUCLEOTIDE SEQUENCE [LARGE SCALE GENOMIC DNA]</scope>
    <source>
        <strain evidence="3 4">CA54</strain>
    </source>
</reference>
<dbReference type="EMBL" id="SJPP01000001">
    <property type="protein sequence ID" value="TWU12611.1"/>
    <property type="molecule type" value="Genomic_DNA"/>
</dbReference>
<comment type="caution">
    <text evidence="3">The sequence shown here is derived from an EMBL/GenBank/DDBJ whole genome shotgun (WGS) entry which is preliminary data.</text>
</comment>
<accession>A0A5C6BMD4</accession>
<evidence type="ECO:0000259" key="2">
    <source>
        <dbReference type="PROSITE" id="PS51782"/>
    </source>
</evidence>
<proteinExistence type="predicted"/>
<dbReference type="SUPFAM" id="SSF54106">
    <property type="entry name" value="LysM domain"/>
    <property type="match status" value="1"/>
</dbReference>
<evidence type="ECO:0000313" key="4">
    <source>
        <dbReference type="Proteomes" id="UP000320735"/>
    </source>
</evidence>
<dbReference type="Proteomes" id="UP000320735">
    <property type="component" value="Unassembled WGS sequence"/>
</dbReference>
<dbReference type="SMART" id="SM00257">
    <property type="entry name" value="LysM"/>
    <property type="match status" value="1"/>
</dbReference>
<evidence type="ECO:0000256" key="1">
    <source>
        <dbReference type="SAM" id="MobiDB-lite"/>
    </source>
</evidence>
<dbReference type="CDD" id="cd00118">
    <property type="entry name" value="LysM"/>
    <property type="match status" value="1"/>
</dbReference>